<evidence type="ECO:0000256" key="5">
    <source>
        <dbReference type="ARBA" id="ARBA00022989"/>
    </source>
</evidence>
<gene>
    <name evidence="8" type="ORF">GARC_3433</name>
</gene>
<keyword evidence="5 7" id="KW-1133">Transmembrane helix</keyword>
<dbReference type="PANTHER" id="PTHR33452">
    <property type="entry name" value="OXIDOREDUCTASE CATD-RELATED"/>
    <property type="match status" value="1"/>
</dbReference>
<dbReference type="Pfam" id="PF07681">
    <property type="entry name" value="DoxX"/>
    <property type="match status" value="1"/>
</dbReference>
<dbReference type="PANTHER" id="PTHR33452:SF1">
    <property type="entry name" value="INNER MEMBRANE PROTEIN YPHA-RELATED"/>
    <property type="match status" value="1"/>
</dbReference>
<proteinExistence type="inferred from homology"/>
<keyword evidence="9" id="KW-1185">Reference proteome</keyword>
<dbReference type="RefSeq" id="WP_007622268.1">
    <property type="nucleotide sequence ID" value="NZ_BAEO01000052.1"/>
</dbReference>
<evidence type="ECO:0000256" key="7">
    <source>
        <dbReference type="SAM" id="Phobius"/>
    </source>
</evidence>
<evidence type="ECO:0000256" key="2">
    <source>
        <dbReference type="ARBA" id="ARBA00006679"/>
    </source>
</evidence>
<keyword evidence="4 7" id="KW-0812">Transmembrane</keyword>
<evidence type="ECO:0000313" key="9">
    <source>
        <dbReference type="Proteomes" id="UP000006327"/>
    </source>
</evidence>
<dbReference type="Proteomes" id="UP000006327">
    <property type="component" value="Unassembled WGS sequence"/>
</dbReference>
<organism evidence="8 9">
    <name type="scientific">Paraglaciecola arctica BSs20135</name>
    <dbReference type="NCBI Taxonomy" id="493475"/>
    <lineage>
        <taxon>Bacteria</taxon>
        <taxon>Pseudomonadati</taxon>
        <taxon>Pseudomonadota</taxon>
        <taxon>Gammaproteobacteria</taxon>
        <taxon>Alteromonadales</taxon>
        <taxon>Alteromonadaceae</taxon>
        <taxon>Paraglaciecola</taxon>
    </lineage>
</organism>
<dbReference type="AlphaFoldDB" id="K6Y8Y9"/>
<dbReference type="InterPro" id="IPR032808">
    <property type="entry name" value="DoxX"/>
</dbReference>
<feature type="transmembrane region" description="Helical" evidence="7">
    <location>
        <begin position="45"/>
        <end position="65"/>
    </location>
</feature>
<feature type="transmembrane region" description="Helical" evidence="7">
    <location>
        <begin position="72"/>
        <end position="92"/>
    </location>
</feature>
<evidence type="ECO:0000256" key="1">
    <source>
        <dbReference type="ARBA" id="ARBA00004651"/>
    </source>
</evidence>
<dbReference type="eggNOG" id="COG2259">
    <property type="taxonomic scope" value="Bacteria"/>
</dbReference>
<evidence type="ECO:0000256" key="6">
    <source>
        <dbReference type="ARBA" id="ARBA00023136"/>
    </source>
</evidence>
<evidence type="ECO:0000313" key="8">
    <source>
        <dbReference type="EMBL" id="GAC20391.1"/>
    </source>
</evidence>
<dbReference type="EMBL" id="BAEO01000052">
    <property type="protein sequence ID" value="GAC20391.1"/>
    <property type="molecule type" value="Genomic_DNA"/>
</dbReference>
<sequence>MRIIENTCLLLGRLLMGSYFILPGLQKITNYQTMTGYMLDHSVPATAFLLPITIIIQIVAGLAIIIGFKGKLAAFILAGLTLVISIYMHDFWSLVEGIQRTHETQNFFKNMGIMAGLLVVSSLGTGCFSLDNRKPKTP</sequence>
<dbReference type="InterPro" id="IPR051907">
    <property type="entry name" value="DoxX-like_oxidoreductase"/>
</dbReference>
<comment type="caution">
    <text evidence="8">The sequence shown here is derived from an EMBL/GenBank/DDBJ whole genome shotgun (WGS) entry which is preliminary data.</text>
</comment>
<protein>
    <recommendedName>
        <fullName evidence="10">DoxX family protein</fullName>
    </recommendedName>
</protein>
<comment type="similarity">
    <text evidence="2">Belongs to the DoxX family.</text>
</comment>
<evidence type="ECO:0000256" key="4">
    <source>
        <dbReference type="ARBA" id="ARBA00022692"/>
    </source>
</evidence>
<feature type="transmembrane region" description="Helical" evidence="7">
    <location>
        <begin position="7"/>
        <end position="25"/>
    </location>
</feature>
<keyword evidence="3" id="KW-1003">Cell membrane</keyword>
<accession>K6Y8Y9</accession>
<dbReference type="STRING" id="493475.GARC_3433"/>
<comment type="subcellular location">
    <subcellularLocation>
        <location evidence="1">Cell membrane</location>
        <topology evidence="1">Multi-pass membrane protein</topology>
    </subcellularLocation>
</comment>
<name>K6Y8Y9_9ALTE</name>
<reference evidence="8 9" key="1">
    <citation type="journal article" date="2017" name="Antonie Van Leeuwenhoek">
        <title>Rhizobium rhizosphaerae sp. nov., a novel species isolated from rice rhizosphere.</title>
        <authorList>
            <person name="Zhao J.J."/>
            <person name="Zhang J."/>
            <person name="Zhang R.J."/>
            <person name="Zhang C.W."/>
            <person name="Yin H.Q."/>
            <person name="Zhang X.X."/>
        </authorList>
    </citation>
    <scope>NUCLEOTIDE SEQUENCE [LARGE SCALE GENOMIC DNA]</scope>
    <source>
        <strain evidence="8 9">BSs20135</strain>
    </source>
</reference>
<evidence type="ECO:0008006" key="10">
    <source>
        <dbReference type="Google" id="ProtNLM"/>
    </source>
</evidence>
<dbReference type="GO" id="GO:0005886">
    <property type="term" value="C:plasma membrane"/>
    <property type="evidence" value="ECO:0007669"/>
    <property type="project" value="UniProtKB-SubCell"/>
</dbReference>
<dbReference type="OrthoDB" id="5917252at2"/>
<evidence type="ECO:0000256" key="3">
    <source>
        <dbReference type="ARBA" id="ARBA00022475"/>
    </source>
</evidence>
<feature type="transmembrane region" description="Helical" evidence="7">
    <location>
        <begin position="112"/>
        <end position="130"/>
    </location>
</feature>
<keyword evidence="6 7" id="KW-0472">Membrane</keyword>